<reference evidence="2 3" key="1">
    <citation type="submission" date="2017-06" db="EMBL/GenBank/DDBJ databases">
        <authorList>
            <person name="Kim H.J."/>
            <person name="Triplett B.A."/>
        </authorList>
    </citation>
    <scope>NUCLEOTIDE SEQUENCE [LARGE SCALE GENOMIC DNA]</scope>
    <source>
        <strain evidence="2 3">DSM 18704</strain>
    </source>
</reference>
<protein>
    <recommendedName>
        <fullName evidence="4">Outer membrane lipoprotein-sorting protein</fullName>
    </recommendedName>
</protein>
<keyword evidence="1" id="KW-0732">Signal</keyword>
<feature type="chain" id="PRO_5013167617" description="Outer membrane lipoprotein-sorting protein" evidence="1">
    <location>
        <begin position="19"/>
        <end position="270"/>
    </location>
</feature>
<dbReference type="RefSeq" id="WP_089410520.1">
    <property type="nucleotide sequence ID" value="NZ_FZOU01000019.1"/>
</dbReference>
<dbReference type="AlphaFoldDB" id="A0A239MQJ8"/>
<evidence type="ECO:0000313" key="2">
    <source>
        <dbReference type="EMBL" id="SNT44402.1"/>
    </source>
</evidence>
<evidence type="ECO:0000256" key="1">
    <source>
        <dbReference type="SAM" id="SignalP"/>
    </source>
</evidence>
<proteinExistence type="predicted"/>
<gene>
    <name evidence="2" type="ORF">SAMN05421770_11911</name>
</gene>
<name>A0A239MQJ8_9BACT</name>
<keyword evidence="3" id="KW-1185">Reference proteome</keyword>
<evidence type="ECO:0008006" key="4">
    <source>
        <dbReference type="Google" id="ProtNLM"/>
    </source>
</evidence>
<sequence length="270" mass="29979">MIKMFIALLLTFASIAKAQTSFAFAGNTADAYDRLPMPKSSNRDSQALQLLQQSVDKMGGLTAIRAIPGWKIHLRVTQAANNTTHIARWEVVGDEFRVEHLSSDASKMLKAVTTGQGNASTQSGTTTTPLPFHTVRSWIVPQMAAQLLEKAIDDPEYSLDLLKVDANSNQTIIRIVNTKTPLTRLTTPELWYFDNTTMLPALVCIRQYRPNDFTHHALMTFAMSNFTLRDGVLIPFHSTLQIGEFVLETADVVSVKTNEAIPNSRFAALR</sequence>
<feature type="signal peptide" evidence="1">
    <location>
        <begin position="1"/>
        <end position="18"/>
    </location>
</feature>
<accession>A0A239MQJ8</accession>
<organism evidence="2 3">
    <name type="scientific">Granulicella rosea</name>
    <dbReference type="NCBI Taxonomy" id="474952"/>
    <lineage>
        <taxon>Bacteria</taxon>
        <taxon>Pseudomonadati</taxon>
        <taxon>Acidobacteriota</taxon>
        <taxon>Terriglobia</taxon>
        <taxon>Terriglobales</taxon>
        <taxon>Acidobacteriaceae</taxon>
        <taxon>Granulicella</taxon>
    </lineage>
</organism>
<evidence type="ECO:0000313" key="3">
    <source>
        <dbReference type="Proteomes" id="UP000198356"/>
    </source>
</evidence>
<dbReference type="Proteomes" id="UP000198356">
    <property type="component" value="Unassembled WGS sequence"/>
</dbReference>
<dbReference type="EMBL" id="FZOU01000019">
    <property type="protein sequence ID" value="SNT44402.1"/>
    <property type="molecule type" value="Genomic_DNA"/>
</dbReference>